<dbReference type="EMBL" id="CP001577">
    <property type="protein sequence ID" value="ACO70585.1"/>
    <property type="molecule type" value="Genomic_DNA"/>
</dbReference>
<feature type="compositionally biased region" description="Basic and acidic residues" evidence="3">
    <location>
        <begin position="431"/>
        <end position="452"/>
    </location>
</feature>
<feature type="region of interest" description="Disordered" evidence="3">
    <location>
        <begin position="431"/>
        <end position="453"/>
    </location>
</feature>
<dbReference type="SUPFAM" id="SSF51735">
    <property type="entry name" value="NAD(P)-binding Rossmann-fold domains"/>
    <property type="match status" value="1"/>
</dbReference>
<feature type="transmembrane region" description="Helical" evidence="4">
    <location>
        <begin position="52"/>
        <end position="73"/>
    </location>
</feature>
<reference evidence="5 6" key="1">
    <citation type="journal article" date="2009" name="Science">
        <title>Green evolution and dynamic adaptations revealed by genomes of the marine picoeukaryotes Micromonas.</title>
        <authorList>
            <person name="Worden A.Z."/>
            <person name="Lee J.H."/>
            <person name="Mock T."/>
            <person name="Rouze P."/>
            <person name="Simmons M.P."/>
            <person name="Aerts A.L."/>
            <person name="Allen A.E."/>
            <person name="Cuvelier M.L."/>
            <person name="Derelle E."/>
            <person name="Everett M.V."/>
            <person name="Foulon E."/>
            <person name="Grimwood J."/>
            <person name="Gundlach H."/>
            <person name="Henrissat B."/>
            <person name="Napoli C."/>
            <person name="McDonald S.M."/>
            <person name="Parker M.S."/>
            <person name="Rombauts S."/>
            <person name="Salamov A."/>
            <person name="Von Dassow P."/>
            <person name="Badger J.H."/>
            <person name="Coutinho P.M."/>
            <person name="Demir E."/>
            <person name="Dubchak I."/>
            <person name="Gentemann C."/>
            <person name="Eikrem W."/>
            <person name="Gready J.E."/>
            <person name="John U."/>
            <person name="Lanier W."/>
            <person name="Lindquist E.A."/>
            <person name="Lucas S."/>
            <person name="Mayer K.F."/>
            <person name="Moreau H."/>
            <person name="Not F."/>
            <person name="Otillar R."/>
            <person name="Panaud O."/>
            <person name="Pangilinan J."/>
            <person name="Paulsen I."/>
            <person name="Piegu B."/>
            <person name="Poliakov A."/>
            <person name="Robbens S."/>
            <person name="Schmutz J."/>
            <person name="Toulza E."/>
            <person name="Wyss T."/>
            <person name="Zelensky A."/>
            <person name="Zhou K."/>
            <person name="Armbrust E.V."/>
            <person name="Bhattacharya D."/>
            <person name="Goodenough U.W."/>
            <person name="Van de Peer Y."/>
            <person name="Grigoriev I.V."/>
        </authorList>
    </citation>
    <scope>NUCLEOTIDE SEQUENCE [LARGE SCALE GENOMIC DNA]</scope>
    <source>
        <strain evidence="6">RCC299 / NOUM17</strain>
    </source>
</reference>
<dbReference type="PANTHER" id="PTHR24320:SF148">
    <property type="entry name" value="NAD(P)-BINDING ROSSMANN-FOLD SUPERFAMILY PROTEIN"/>
    <property type="match status" value="1"/>
</dbReference>
<evidence type="ECO:0000256" key="3">
    <source>
        <dbReference type="SAM" id="MobiDB-lite"/>
    </source>
</evidence>
<gene>
    <name evidence="5" type="ORF">MICPUN_63002</name>
</gene>
<dbReference type="Proteomes" id="UP000002009">
    <property type="component" value="Chromosome 12"/>
</dbReference>
<dbReference type="InterPro" id="IPR002347">
    <property type="entry name" value="SDR_fam"/>
</dbReference>
<keyword evidence="2" id="KW-0560">Oxidoreductase</keyword>
<name>C1FJF7_MICCC</name>
<keyword evidence="4" id="KW-0812">Transmembrane</keyword>
<evidence type="ECO:0000256" key="2">
    <source>
        <dbReference type="ARBA" id="ARBA00023002"/>
    </source>
</evidence>
<dbReference type="RefSeq" id="XP_002509327.1">
    <property type="nucleotide sequence ID" value="XM_002509281.1"/>
</dbReference>
<protein>
    <submittedName>
        <fullName evidence="5">Uncharacterized protein</fullName>
    </submittedName>
</protein>
<dbReference type="Gene3D" id="3.40.50.720">
    <property type="entry name" value="NAD(P)-binding Rossmann-like Domain"/>
    <property type="match status" value="1"/>
</dbReference>
<dbReference type="OrthoDB" id="191139at2759"/>
<proteinExistence type="inferred from homology"/>
<dbReference type="STRING" id="296587.C1FJF7"/>
<dbReference type="GeneID" id="8247973"/>
<evidence type="ECO:0000313" key="6">
    <source>
        <dbReference type="Proteomes" id="UP000002009"/>
    </source>
</evidence>
<feature type="compositionally biased region" description="Basic residues" evidence="3">
    <location>
        <begin position="1"/>
        <end position="12"/>
    </location>
</feature>
<evidence type="ECO:0000256" key="1">
    <source>
        <dbReference type="ARBA" id="ARBA00006484"/>
    </source>
</evidence>
<feature type="region of interest" description="Disordered" evidence="3">
    <location>
        <begin position="1"/>
        <end position="29"/>
    </location>
</feature>
<evidence type="ECO:0000256" key="4">
    <source>
        <dbReference type="SAM" id="Phobius"/>
    </source>
</evidence>
<sequence>MGKAKELRKRPNAKKDAQKAVGKIFGDPTGKKTEAELEEEFNKKVELWCGRIIRGVFMSYSLFGALASAVEWATRPDMPPLVPIGGGDDLAGVNAIVTGGCGGMGLELTRGLAMRGANVVAGCRAPKPPLPDDADADFGSSSGDELLDSLLDPTTIEGIPEGSVRGSAVRHELDLEDFSSVRAFAAKALAEHEGKVDVLIHAAGSMRACENTTDGFESATQVNYLSPVLLNRLVTPRLADRAGSSLKPLGNARVVHVTCSSAASMGGKGADADGVLLASDGVKPRKKGCDPGSRYADSKILLERHARVLARKFDKKNVLVAAVDPGDMLTDYVLKANWRRGGMRYHPAAIVSWAVGKASTAAFGPHGFGSFTKRQPERGAAAVAHVAVGDVFRNVAGTGAGGRVFSDRAGAFTRATGCAREVEHECGVVREPGPKRSEDARVHEAKALKRDETDSEVWKMTSKVLAPWSGELE</sequence>
<dbReference type="InParanoid" id="C1FJF7"/>
<keyword evidence="4" id="KW-1133">Transmembrane helix</keyword>
<comment type="similarity">
    <text evidence="1">Belongs to the short-chain dehydrogenases/reductases (SDR) family.</text>
</comment>
<dbReference type="GO" id="GO:0016491">
    <property type="term" value="F:oxidoreductase activity"/>
    <property type="evidence" value="ECO:0007669"/>
    <property type="project" value="UniProtKB-KW"/>
</dbReference>
<keyword evidence="4" id="KW-0472">Membrane</keyword>
<dbReference type="AlphaFoldDB" id="C1FJF7"/>
<organism evidence="5 6">
    <name type="scientific">Micromonas commoda (strain RCC299 / NOUM17 / CCMP2709)</name>
    <name type="common">Picoplanktonic green alga</name>
    <dbReference type="NCBI Taxonomy" id="296587"/>
    <lineage>
        <taxon>Eukaryota</taxon>
        <taxon>Viridiplantae</taxon>
        <taxon>Chlorophyta</taxon>
        <taxon>Mamiellophyceae</taxon>
        <taxon>Mamiellales</taxon>
        <taxon>Mamiellaceae</taxon>
        <taxon>Micromonas</taxon>
    </lineage>
</organism>
<accession>C1FJF7</accession>
<dbReference type="OMA" id="MRACENT"/>
<dbReference type="PRINTS" id="PR00081">
    <property type="entry name" value="GDHRDH"/>
</dbReference>
<dbReference type="InterPro" id="IPR036291">
    <property type="entry name" value="NAD(P)-bd_dom_sf"/>
</dbReference>
<evidence type="ECO:0000313" key="5">
    <source>
        <dbReference type="EMBL" id="ACO70585.1"/>
    </source>
</evidence>
<dbReference type="eggNOG" id="KOG1208">
    <property type="taxonomic scope" value="Eukaryota"/>
</dbReference>
<dbReference type="KEGG" id="mis:MICPUN_63002"/>
<dbReference type="PANTHER" id="PTHR24320">
    <property type="entry name" value="RETINOL DEHYDROGENASE"/>
    <property type="match status" value="1"/>
</dbReference>
<keyword evidence="6" id="KW-1185">Reference proteome</keyword>
<dbReference type="Pfam" id="PF00106">
    <property type="entry name" value="adh_short"/>
    <property type="match status" value="1"/>
</dbReference>